<dbReference type="InterPro" id="IPR023346">
    <property type="entry name" value="Lysozyme-like_dom_sf"/>
</dbReference>
<gene>
    <name evidence="1" type="ORF">GCM10011361_19980</name>
</gene>
<dbReference type="SUPFAM" id="SSF53955">
    <property type="entry name" value="Lysozyme-like"/>
    <property type="match status" value="1"/>
</dbReference>
<accession>A0ABQ1R1R9</accession>
<proteinExistence type="predicted"/>
<reference evidence="2" key="1">
    <citation type="journal article" date="2019" name="Int. J. Syst. Evol. Microbiol.">
        <title>The Global Catalogue of Microorganisms (GCM) 10K type strain sequencing project: providing services to taxonomists for standard genome sequencing and annotation.</title>
        <authorList>
            <consortium name="The Broad Institute Genomics Platform"/>
            <consortium name="The Broad Institute Genome Sequencing Center for Infectious Disease"/>
            <person name="Wu L."/>
            <person name="Ma J."/>
        </authorList>
    </citation>
    <scope>NUCLEOTIDE SEQUENCE [LARGE SCALE GENOMIC DNA]</scope>
    <source>
        <strain evidence="2">CGMCC 1.12606</strain>
    </source>
</reference>
<dbReference type="EMBL" id="BMFH01000001">
    <property type="protein sequence ID" value="GGD53311.1"/>
    <property type="molecule type" value="Genomic_DNA"/>
</dbReference>
<name>A0ABQ1R1R9_9FLAO</name>
<evidence type="ECO:0000313" key="1">
    <source>
        <dbReference type="EMBL" id="GGD53311.1"/>
    </source>
</evidence>
<evidence type="ECO:0000313" key="2">
    <source>
        <dbReference type="Proteomes" id="UP000625780"/>
    </source>
</evidence>
<organism evidence="1 2">
    <name type="scientific">Muriicola marianensis</name>
    <dbReference type="NCBI Taxonomy" id="1324801"/>
    <lineage>
        <taxon>Bacteria</taxon>
        <taxon>Pseudomonadati</taxon>
        <taxon>Bacteroidota</taxon>
        <taxon>Flavobacteriia</taxon>
        <taxon>Flavobacteriales</taxon>
        <taxon>Flavobacteriaceae</taxon>
        <taxon>Muriicola</taxon>
    </lineage>
</organism>
<sequence length="227" mass="24573">MKMNEVLIAIGISCLILLGYGFSSSSSPKAKNDLGTTLVPLSLKNRGLISPPAFSIPHSEKKDAVRIPFPLVAGDYIAFKEALGFKESRGRYSCVNTLGYMGKYQFGSATLAVLGIKDTLSFLHSPELQESVLEANIARNKWILRHEIASASGKTINGVPITESGLIAAAHLAGPGNVKKFIRSNGTNSMEDAFGTTVEDYLRYFAGFDLSSIKAKQKVRVNGEHYK</sequence>
<keyword evidence="2" id="KW-1185">Reference proteome</keyword>
<dbReference type="Proteomes" id="UP000625780">
    <property type="component" value="Unassembled WGS sequence"/>
</dbReference>
<comment type="caution">
    <text evidence="1">The sequence shown here is derived from an EMBL/GenBank/DDBJ whole genome shotgun (WGS) entry which is preliminary data.</text>
</comment>
<protein>
    <submittedName>
        <fullName evidence="1">Peptidoglycan-binding protein LysM</fullName>
    </submittedName>
</protein>